<evidence type="ECO:0000256" key="1">
    <source>
        <dbReference type="SAM" id="SignalP"/>
    </source>
</evidence>
<evidence type="ECO:0000313" key="2">
    <source>
        <dbReference type="EMBL" id="MBS2097690.1"/>
    </source>
</evidence>
<feature type="signal peptide" evidence="1">
    <location>
        <begin position="1"/>
        <end position="22"/>
    </location>
</feature>
<accession>A0ABS5JS16</accession>
<name>A0ABS5JS16_9BACT</name>
<proteinExistence type="predicted"/>
<evidence type="ECO:0000313" key="3">
    <source>
        <dbReference type="Proteomes" id="UP000708576"/>
    </source>
</evidence>
<organism evidence="2 3">
    <name type="scientific">Carboxylicivirga linearis</name>
    <dbReference type="NCBI Taxonomy" id="1628157"/>
    <lineage>
        <taxon>Bacteria</taxon>
        <taxon>Pseudomonadati</taxon>
        <taxon>Bacteroidota</taxon>
        <taxon>Bacteroidia</taxon>
        <taxon>Marinilabiliales</taxon>
        <taxon>Marinilabiliaceae</taxon>
        <taxon>Carboxylicivirga</taxon>
    </lineage>
</organism>
<feature type="chain" id="PRO_5046347076" description="DUF5723 domain-containing protein" evidence="1">
    <location>
        <begin position="23"/>
        <end position="413"/>
    </location>
</feature>
<protein>
    <recommendedName>
        <fullName evidence="4">DUF5723 domain-containing protein</fullName>
    </recommendedName>
</protein>
<dbReference type="RefSeq" id="WP_212214415.1">
    <property type="nucleotide sequence ID" value="NZ_JAGUCO010000002.1"/>
</dbReference>
<dbReference type="Proteomes" id="UP000708576">
    <property type="component" value="Unassembled WGS sequence"/>
</dbReference>
<dbReference type="EMBL" id="JAGUCO010000002">
    <property type="protein sequence ID" value="MBS2097690.1"/>
    <property type="molecule type" value="Genomic_DNA"/>
</dbReference>
<evidence type="ECO:0008006" key="4">
    <source>
        <dbReference type="Google" id="ProtNLM"/>
    </source>
</evidence>
<keyword evidence="3" id="KW-1185">Reference proteome</keyword>
<keyword evidence="1" id="KW-0732">Signal</keyword>
<gene>
    <name evidence="2" type="ORF">KEM10_05320</name>
</gene>
<reference evidence="2 3" key="1">
    <citation type="journal article" date="2015" name="Int. J. Syst. Evol. Microbiol.">
        <title>Carboxylicivirga linearis sp. nov., isolated from a sea cucumber culture pond.</title>
        <authorList>
            <person name="Wang F.Q."/>
            <person name="Zhou Y.X."/>
            <person name="Lin X.Z."/>
            <person name="Chen G.J."/>
            <person name="Du Z.J."/>
        </authorList>
    </citation>
    <scope>NUCLEOTIDE SEQUENCE [LARGE SCALE GENOMIC DNA]</scope>
    <source>
        <strain evidence="2 3">FB218</strain>
    </source>
</reference>
<comment type="caution">
    <text evidence="2">The sequence shown here is derived from an EMBL/GenBank/DDBJ whole genome shotgun (WGS) entry which is preliminary data.</text>
</comment>
<sequence length="413" mass="46672">MFKTKLLILGILSSLLPSIVSAQYGDSGKKLVVNGYLVNMQSVSISKIPFELPDSLDYIKQDDNHMYITDIYFQNRLNLFWYASDKLTISAQMRNRLMVGDQVRLDFSNQLRDGFEKNGNLFNPSWNIAVGNSYILNMAFDRIYAEYSTGNLDLTVGKQRINWGKTFAFNPNDMFNTYSYFDFDYEEKPGTDAVRAMYYTGATSSIEFAANIDSAKQVSAALKWNANIWNYDFQFIGGTLKGEDLALGFGWSGYVKNSSWRGELAWYQPFENFADTSGVIMLSTGMDYSIGSKWTVQGEVMVAKLPEGKDIVFFDAYAPPQSVKDLATSPFQLLGSVMFQATPLSTFSLASIWYPHPDIKGIFLGPTWTYSVADNFSASLYWQYFHGNFPNSLTGEVSTQDVNSGFLRLKYSF</sequence>